<accession>A0AC35U466</accession>
<protein>
    <submittedName>
        <fullName evidence="2">UBIQUITIN_CONJUGAT_2 domain-containing protein</fullName>
    </submittedName>
</protein>
<proteinExistence type="predicted"/>
<sequence>MAGYALKRLMSEYKQLTMDPPQGIIAGPISEDDFFKWDCYITGPENSCFGNGVFHAELTFPENYPLAPPQMKFTCDILHPNIYHDGKVCISILHSPGEDPLGYEAIDERWSPCQSIEKILLSVISMIAEPNDESAANVNAAKLWRENREEFVRIADNLVRKTLGLPVTQESSTTTTSN</sequence>
<name>A0AC35U466_9BILA</name>
<evidence type="ECO:0000313" key="1">
    <source>
        <dbReference type="Proteomes" id="UP000095286"/>
    </source>
</evidence>
<evidence type="ECO:0000313" key="2">
    <source>
        <dbReference type="WBParaSite" id="RSKR_0000720600.1"/>
    </source>
</evidence>
<reference evidence="2" key="1">
    <citation type="submission" date="2016-11" db="UniProtKB">
        <authorList>
            <consortium name="WormBaseParasite"/>
        </authorList>
    </citation>
    <scope>IDENTIFICATION</scope>
    <source>
        <strain evidence="2">KR3021</strain>
    </source>
</reference>
<organism evidence="1 2">
    <name type="scientific">Rhabditophanes sp. KR3021</name>
    <dbReference type="NCBI Taxonomy" id="114890"/>
    <lineage>
        <taxon>Eukaryota</taxon>
        <taxon>Metazoa</taxon>
        <taxon>Ecdysozoa</taxon>
        <taxon>Nematoda</taxon>
        <taxon>Chromadorea</taxon>
        <taxon>Rhabditida</taxon>
        <taxon>Tylenchina</taxon>
        <taxon>Panagrolaimomorpha</taxon>
        <taxon>Strongyloidoidea</taxon>
        <taxon>Alloionematidae</taxon>
        <taxon>Rhabditophanes</taxon>
    </lineage>
</organism>
<dbReference type="WBParaSite" id="RSKR_0000720600.1">
    <property type="protein sequence ID" value="RSKR_0000720600.1"/>
    <property type="gene ID" value="RSKR_0000720600"/>
</dbReference>
<dbReference type="Proteomes" id="UP000095286">
    <property type="component" value="Unplaced"/>
</dbReference>